<dbReference type="EMBL" id="JAGIOI010000001">
    <property type="protein sequence ID" value="MBP2412564.1"/>
    <property type="molecule type" value="Genomic_DNA"/>
</dbReference>
<dbReference type="Proteomes" id="UP000711614">
    <property type="component" value="Unassembled WGS sequence"/>
</dbReference>
<dbReference type="GO" id="GO:0016787">
    <property type="term" value="F:hydrolase activity"/>
    <property type="evidence" value="ECO:0007669"/>
    <property type="project" value="UniProtKB-KW"/>
</dbReference>
<feature type="domain" description="HIT" evidence="2">
    <location>
        <begin position="1"/>
        <end position="96"/>
    </location>
</feature>
<evidence type="ECO:0000256" key="1">
    <source>
        <dbReference type="PROSITE-ProRule" id="PRU00464"/>
    </source>
</evidence>
<sequence length="145" mass="16304">MTRLNGGFAVIGDVQWLPGYSVLITDRIGVDRLSDLPRPERSAFLNSLDILAEAVEIACSQLDPAFLRVNIEILGNKDPFLHAHVWPRYQWEAPEMRSKPVWLYPGTNWSDPATSLNSSHAPYRSAITAHITELATPNAVRQVRR</sequence>
<dbReference type="PROSITE" id="PS51084">
    <property type="entry name" value="HIT_2"/>
    <property type="match status" value="1"/>
</dbReference>
<dbReference type="InterPro" id="IPR011146">
    <property type="entry name" value="HIT-like"/>
</dbReference>
<name>A0ABS4YUY7_9MICC</name>
<proteinExistence type="predicted"/>
<reference evidence="3 4" key="1">
    <citation type="submission" date="2021-03" db="EMBL/GenBank/DDBJ databases">
        <title>Sequencing the genomes of 1000 actinobacteria strains.</title>
        <authorList>
            <person name="Klenk H.-P."/>
        </authorList>
    </citation>
    <scope>NUCLEOTIDE SEQUENCE [LARGE SCALE GENOMIC DNA]</scope>
    <source>
        <strain evidence="3 4">DSM 16005</strain>
    </source>
</reference>
<gene>
    <name evidence="3" type="ORF">JOF48_001363</name>
</gene>
<dbReference type="Gene3D" id="3.30.428.10">
    <property type="entry name" value="HIT-like"/>
    <property type="match status" value="1"/>
</dbReference>
<evidence type="ECO:0000313" key="3">
    <source>
        <dbReference type="EMBL" id="MBP2412564.1"/>
    </source>
</evidence>
<keyword evidence="3" id="KW-0378">Hydrolase</keyword>
<dbReference type="InterPro" id="IPR036265">
    <property type="entry name" value="HIT-like_sf"/>
</dbReference>
<comment type="caution">
    <text evidence="3">The sequence shown here is derived from an EMBL/GenBank/DDBJ whole genome shotgun (WGS) entry which is preliminary data.</text>
</comment>
<evidence type="ECO:0000259" key="2">
    <source>
        <dbReference type="PROSITE" id="PS51084"/>
    </source>
</evidence>
<keyword evidence="4" id="KW-1185">Reference proteome</keyword>
<protein>
    <submittedName>
        <fullName evidence="3">Diadenosine tetraphosphate (Ap4A) HIT family hydrolase</fullName>
    </submittedName>
</protein>
<comment type="caution">
    <text evidence="1">Lacks conserved residue(s) required for the propagation of feature annotation.</text>
</comment>
<organism evidence="3 4">
    <name type="scientific">Arthrobacter stackebrandtii</name>
    <dbReference type="NCBI Taxonomy" id="272161"/>
    <lineage>
        <taxon>Bacteria</taxon>
        <taxon>Bacillati</taxon>
        <taxon>Actinomycetota</taxon>
        <taxon>Actinomycetes</taxon>
        <taxon>Micrococcales</taxon>
        <taxon>Micrococcaceae</taxon>
        <taxon>Arthrobacter</taxon>
    </lineage>
</organism>
<evidence type="ECO:0000313" key="4">
    <source>
        <dbReference type="Proteomes" id="UP000711614"/>
    </source>
</evidence>
<dbReference type="SUPFAM" id="SSF54197">
    <property type="entry name" value="HIT-like"/>
    <property type="match status" value="1"/>
</dbReference>
<accession>A0ABS4YUY7</accession>